<protein>
    <submittedName>
        <fullName evidence="1">Uncharacterized protein</fullName>
    </submittedName>
</protein>
<comment type="caution">
    <text evidence="1">The sequence shown here is derived from an EMBL/GenBank/DDBJ whole genome shotgun (WGS) entry which is preliminary data.</text>
</comment>
<gene>
    <name evidence="1" type="ORF">DUNSADRAFT_1107</name>
</gene>
<name>A0ABQ7GXK4_DUNSA</name>
<dbReference type="EMBL" id="MU069547">
    <property type="protein sequence ID" value="KAF5839330.1"/>
    <property type="molecule type" value="Genomic_DNA"/>
</dbReference>
<dbReference type="Proteomes" id="UP000815325">
    <property type="component" value="Unassembled WGS sequence"/>
</dbReference>
<evidence type="ECO:0000313" key="2">
    <source>
        <dbReference type="Proteomes" id="UP000815325"/>
    </source>
</evidence>
<proteinExistence type="predicted"/>
<organism evidence="1 2">
    <name type="scientific">Dunaliella salina</name>
    <name type="common">Green alga</name>
    <name type="synonym">Protococcus salinus</name>
    <dbReference type="NCBI Taxonomy" id="3046"/>
    <lineage>
        <taxon>Eukaryota</taxon>
        <taxon>Viridiplantae</taxon>
        <taxon>Chlorophyta</taxon>
        <taxon>core chlorophytes</taxon>
        <taxon>Chlorophyceae</taxon>
        <taxon>CS clade</taxon>
        <taxon>Chlamydomonadales</taxon>
        <taxon>Dunaliellaceae</taxon>
        <taxon>Dunaliella</taxon>
    </lineage>
</organism>
<evidence type="ECO:0000313" key="1">
    <source>
        <dbReference type="EMBL" id="KAF5839330.1"/>
    </source>
</evidence>
<reference evidence="1" key="1">
    <citation type="submission" date="2017-08" db="EMBL/GenBank/DDBJ databases">
        <authorList>
            <person name="Polle J.E."/>
            <person name="Barry K."/>
            <person name="Cushman J."/>
            <person name="Schmutz J."/>
            <person name="Tran D."/>
            <person name="Hathwaick L.T."/>
            <person name="Yim W.C."/>
            <person name="Jenkins J."/>
            <person name="Mckie-Krisberg Z.M."/>
            <person name="Prochnik S."/>
            <person name="Lindquist E."/>
            <person name="Dockter R.B."/>
            <person name="Adam C."/>
            <person name="Molina H."/>
            <person name="Bunkerborg J."/>
            <person name="Jin E."/>
            <person name="Buchheim M."/>
            <person name="Magnuson J."/>
        </authorList>
    </citation>
    <scope>NUCLEOTIDE SEQUENCE</scope>
    <source>
        <strain evidence="1">CCAP 19/18</strain>
    </source>
</reference>
<sequence>MTSPGALLAKGLVREKLAYLHAYTRPPARIPRWMASRSMPAGRGVPEWLQDLEKEMGGSVVRVVLEEKQEDFEADEDDLDEIMAEPENPWRTEDAAEGDGEQLVIQPSNLPSGVQQDRIGTGLAFPTVVGSRQLDELRSQIPGLVVLNVHGEEGLQEGAPHDNQGSCYIPIHELTGQKAKDIAAAPGVVVVAGPDHRCMQACLRLSRVYKTQRVFVFSLE</sequence>
<keyword evidence="2" id="KW-1185">Reference proteome</keyword>
<accession>A0ABQ7GXK4</accession>